<organism evidence="1 2">
    <name type="scientific">Ladona fulva</name>
    <name type="common">Scarce chaser dragonfly</name>
    <name type="synonym">Libellula fulva</name>
    <dbReference type="NCBI Taxonomy" id="123851"/>
    <lineage>
        <taxon>Eukaryota</taxon>
        <taxon>Metazoa</taxon>
        <taxon>Ecdysozoa</taxon>
        <taxon>Arthropoda</taxon>
        <taxon>Hexapoda</taxon>
        <taxon>Insecta</taxon>
        <taxon>Pterygota</taxon>
        <taxon>Palaeoptera</taxon>
        <taxon>Odonata</taxon>
        <taxon>Epiprocta</taxon>
        <taxon>Anisoptera</taxon>
        <taxon>Libelluloidea</taxon>
        <taxon>Libellulidae</taxon>
        <taxon>Ladona</taxon>
    </lineage>
</organism>
<reference evidence="1" key="1">
    <citation type="submission" date="2013-04" db="EMBL/GenBank/DDBJ databases">
        <authorList>
            <person name="Qu J."/>
            <person name="Murali S.C."/>
            <person name="Bandaranaike D."/>
            <person name="Bellair M."/>
            <person name="Blankenburg K."/>
            <person name="Chao H."/>
            <person name="Dinh H."/>
            <person name="Doddapaneni H."/>
            <person name="Downs B."/>
            <person name="Dugan-Rocha S."/>
            <person name="Elkadiri S."/>
            <person name="Gnanaolivu R.D."/>
            <person name="Hernandez B."/>
            <person name="Javaid M."/>
            <person name="Jayaseelan J.C."/>
            <person name="Lee S."/>
            <person name="Li M."/>
            <person name="Ming W."/>
            <person name="Munidasa M."/>
            <person name="Muniz J."/>
            <person name="Nguyen L."/>
            <person name="Ongeri F."/>
            <person name="Osuji N."/>
            <person name="Pu L.-L."/>
            <person name="Puazo M."/>
            <person name="Qu C."/>
            <person name="Quiroz J."/>
            <person name="Raj R."/>
            <person name="Weissenberger G."/>
            <person name="Xin Y."/>
            <person name="Zou X."/>
            <person name="Han Y."/>
            <person name="Richards S."/>
            <person name="Worley K."/>
            <person name="Muzny D."/>
            <person name="Gibbs R."/>
        </authorList>
    </citation>
    <scope>NUCLEOTIDE SEQUENCE</scope>
    <source>
        <strain evidence="1">Sampled in the wild</strain>
    </source>
</reference>
<protein>
    <submittedName>
        <fullName evidence="1">Uncharacterized protein</fullName>
    </submittedName>
</protein>
<keyword evidence="2" id="KW-1185">Reference proteome</keyword>
<dbReference type="Proteomes" id="UP000792457">
    <property type="component" value="Unassembled WGS sequence"/>
</dbReference>
<gene>
    <name evidence="1" type="ORF">J437_LFUL016917</name>
</gene>
<evidence type="ECO:0000313" key="2">
    <source>
        <dbReference type="Proteomes" id="UP000792457"/>
    </source>
</evidence>
<proteinExistence type="predicted"/>
<sequence length="224" mass="25532">MEEVLRQCHKAGLYVRSIVCDIGTNNSTRNLLQKHDIKLQVDTGSLQFEGTASWQDIHKAYVSDKEQMQAFQSLQKLTDMYLNPKVFLLSCILKEKGGKFGVNSAKCRMTKLSASFVRKARIMMLLEGPVTSSMKAMTQFSDFRSINLNRNYIHTSQLPSRKTLANNYLEFLYLKTVNELRETLKESTACSVTVDGWTSFKHDGYLADTIYFITDGKLHSALFD</sequence>
<evidence type="ECO:0000313" key="1">
    <source>
        <dbReference type="EMBL" id="KAG8238460.1"/>
    </source>
</evidence>
<name>A0A8K0P742_LADFU</name>
<dbReference type="EMBL" id="KZ309355">
    <property type="protein sequence ID" value="KAG8238460.1"/>
    <property type="molecule type" value="Genomic_DNA"/>
</dbReference>
<reference evidence="1" key="2">
    <citation type="submission" date="2017-10" db="EMBL/GenBank/DDBJ databases">
        <title>Ladona fulva Genome sequencing and assembly.</title>
        <authorList>
            <person name="Murali S."/>
            <person name="Richards S."/>
            <person name="Bandaranaike D."/>
            <person name="Bellair M."/>
            <person name="Blankenburg K."/>
            <person name="Chao H."/>
            <person name="Dinh H."/>
            <person name="Doddapaneni H."/>
            <person name="Dugan-Rocha S."/>
            <person name="Elkadiri S."/>
            <person name="Gnanaolivu R."/>
            <person name="Hernandez B."/>
            <person name="Skinner E."/>
            <person name="Javaid M."/>
            <person name="Lee S."/>
            <person name="Li M."/>
            <person name="Ming W."/>
            <person name="Munidasa M."/>
            <person name="Muniz J."/>
            <person name="Nguyen L."/>
            <person name="Hughes D."/>
            <person name="Osuji N."/>
            <person name="Pu L.-L."/>
            <person name="Puazo M."/>
            <person name="Qu C."/>
            <person name="Quiroz J."/>
            <person name="Raj R."/>
            <person name="Weissenberger G."/>
            <person name="Xin Y."/>
            <person name="Zou X."/>
            <person name="Han Y."/>
            <person name="Worley K."/>
            <person name="Muzny D."/>
            <person name="Gibbs R."/>
        </authorList>
    </citation>
    <scope>NUCLEOTIDE SEQUENCE</scope>
    <source>
        <strain evidence="1">Sampled in the wild</strain>
    </source>
</reference>
<dbReference type="AlphaFoldDB" id="A0A8K0P742"/>
<accession>A0A8K0P742</accession>
<comment type="caution">
    <text evidence="1">The sequence shown here is derived from an EMBL/GenBank/DDBJ whole genome shotgun (WGS) entry which is preliminary data.</text>
</comment>